<evidence type="ECO:0000313" key="1">
    <source>
        <dbReference type="EMBL" id="JAE18150.1"/>
    </source>
</evidence>
<dbReference type="AlphaFoldDB" id="A0A0A9FZ93"/>
<reference evidence="1" key="2">
    <citation type="journal article" date="2015" name="Data Brief">
        <title>Shoot transcriptome of the giant reed, Arundo donax.</title>
        <authorList>
            <person name="Barrero R.A."/>
            <person name="Guerrero F.D."/>
            <person name="Moolhuijzen P."/>
            <person name="Goolsby J.A."/>
            <person name="Tidwell J."/>
            <person name="Bellgard S.E."/>
            <person name="Bellgard M.I."/>
        </authorList>
    </citation>
    <scope>NUCLEOTIDE SEQUENCE</scope>
    <source>
        <tissue evidence="1">Shoot tissue taken approximately 20 cm above the soil surface</tissue>
    </source>
</reference>
<proteinExistence type="predicted"/>
<organism evidence="1">
    <name type="scientific">Arundo donax</name>
    <name type="common">Giant reed</name>
    <name type="synonym">Donax arundinaceus</name>
    <dbReference type="NCBI Taxonomy" id="35708"/>
    <lineage>
        <taxon>Eukaryota</taxon>
        <taxon>Viridiplantae</taxon>
        <taxon>Streptophyta</taxon>
        <taxon>Embryophyta</taxon>
        <taxon>Tracheophyta</taxon>
        <taxon>Spermatophyta</taxon>
        <taxon>Magnoliopsida</taxon>
        <taxon>Liliopsida</taxon>
        <taxon>Poales</taxon>
        <taxon>Poaceae</taxon>
        <taxon>PACMAD clade</taxon>
        <taxon>Arundinoideae</taxon>
        <taxon>Arundineae</taxon>
        <taxon>Arundo</taxon>
    </lineage>
</organism>
<protein>
    <submittedName>
        <fullName evidence="1">Uncharacterized protein</fullName>
    </submittedName>
</protein>
<reference evidence="1" key="1">
    <citation type="submission" date="2014-09" db="EMBL/GenBank/DDBJ databases">
        <authorList>
            <person name="Magalhaes I.L.F."/>
            <person name="Oliveira U."/>
            <person name="Santos F.R."/>
            <person name="Vidigal T.H.D.A."/>
            <person name="Brescovit A.D."/>
            <person name="Santos A.J."/>
        </authorList>
    </citation>
    <scope>NUCLEOTIDE SEQUENCE</scope>
    <source>
        <tissue evidence="1">Shoot tissue taken approximately 20 cm above the soil surface</tissue>
    </source>
</reference>
<accession>A0A0A9FZ93</accession>
<dbReference type="EMBL" id="GBRH01179746">
    <property type="protein sequence ID" value="JAE18150.1"/>
    <property type="molecule type" value="Transcribed_RNA"/>
</dbReference>
<name>A0A0A9FZ93_ARUDO</name>
<sequence>MGPGVPNLQCTCIAISCRVQLPTINIHTTKVVQRLTLPKPV</sequence>